<evidence type="ECO:0000256" key="1">
    <source>
        <dbReference type="SAM" id="MobiDB-lite"/>
    </source>
</evidence>
<evidence type="ECO:0000256" key="2">
    <source>
        <dbReference type="SAM" id="Phobius"/>
    </source>
</evidence>
<dbReference type="RefSeq" id="WP_286003215.1">
    <property type="nucleotide sequence ID" value="NZ_CP127295.1"/>
</dbReference>
<feature type="transmembrane region" description="Helical" evidence="2">
    <location>
        <begin position="21"/>
        <end position="46"/>
    </location>
</feature>
<evidence type="ECO:0000313" key="3">
    <source>
        <dbReference type="EMBL" id="WIY06965.1"/>
    </source>
</evidence>
<feature type="region of interest" description="Disordered" evidence="1">
    <location>
        <begin position="344"/>
        <end position="369"/>
    </location>
</feature>
<organism evidence="3 4">
    <name type="scientific">Amycolatopsis mongoliensis</name>
    <dbReference type="NCBI Taxonomy" id="715475"/>
    <lineage>
        <taxon>Bacteria</taxon>
        <taxon>Bacillati</taxon>
        <taxon>Actinomycetota</taxon>
        <taxon>Actinomycetes</taxon>
        <taxon>Pseudonocardiales</taxon>
        <taxon>Pseudonocardiaceae</taxon>
        <taxon>Amycolatopsis</taxon>
    </lineage>
</organism>
<keyword evidence="2" id="KW-0472">Membrane</keyword>
<sequence>MTASTSLTDAATSVGTRVGRYFGIVGMIPSLFLVLWGAVLITSNSWRGRPDLQQLSTALSGWTPSSYAGALLWILLASLIVGLVLNPLQFGMTRLLEGYWGSSGPARLVLRWRIGRHRRRLDLLDNRRKALRRRRIAGLDRLLQDLYDEDPRAWDAQTREARRNEVFDSVAGANFAGLRAAEDALFGVIRSYPTIARTMPTRLGNVLRGAEDRVGKQYGLDVILTAQHFSLVAEQRHLDHLRDARQQFDMTVRLCVVFMVATVMTCGFLATDGLWLLVALVPYAFSWLAYRATAASAADYMTIMATVVDLNRFKLYESLHTELPRNSVEERWNNEKLMKLMDQDRRVSVRYKHPDSGSDAAPPTPPGNP</sequence>
<dbReference type="Proteomes" id="UP001239397">
    <property type="component" value="Chromosome"/>
</dbReference>
<gene>
    <name evidence="3" type="ORF">QRX60_25065</name>
</gene>
<dbReference type="KEGG" id="amog:QRX60_25065"/>
<keyword evidence="2" id="KW-0812">Transmembrane</keyword>
<feature type="compositionally biased region" description="Basic and acidic residues" evidence="1">
    <location>
        <begin position="344"/>
        <end position="356"/>
    </location>
</feature>
<feature type="transmembrane region" description="Helical" evidence="2">
    <location>
        <begin position="66"/>
        <end position="85"/>
    </location>
</feature>
<feature type="transmembrane region" description="Helical" evidence="2">
    <location>
        <begin position="250"/>
        <end position="270"/>
    </location>
</feature>
<protein>
    <submittedName>
        <fullName evidence="3">Uncharacterized protein</fullName>
    </submittedName>
</protein>
<keyword evidence="2" id="KW-1133">Transmembrane helix</keyword>
<proteinExistence type="predicted"/>
<name>A0A9Y2JYE6_9PSEU</name>
<evidence type="ECO:0000313" key="4">
    <source>
        <dbReference type="Proteomes" id="UP001239397"/>
    </source>
</evidence>
<dbReference type="EMBL" id="CP127295">
    <property type="protein sequence ID" value="WIY06965.1"/>
    <property type="molecule type" value="Genomic_DNA"/>
</dbReference>
<accession>A0A9Y2JYE6</accession>
<keyword evidence="4" id="KW-1185">Reference proteome</keyword>
<reference evidence="3 4" key="1">
    <citation type="submission" date="2023-06" db="EMBL/GenBank/DDBJ databases">
        <authorList>
            <person name="Oyuntsetseg B."/>
            <person name="Kim S.B."/>
        </authorList>
    </citation>
    <scope>NUCLEOTIDE SEQUENCE [LARGE SCALE GENOMIC DNA]</scope>
    <source>
        <strain evidence="3 4">4-36</strain>
    </source>
</reference>
<dbReference type="AlphaFoldDB" id="A0A9Y2JYE6"/>